<keyword evidence="3" id="KW-1185">Reference proteome</keyword>
<protein>
    <submittedName>
        <fullName evidence="2">Uncharacterized protein</fullName>
    </submittedName>
</protein>
<gene>
    <name evidence="2" type="ORF">AYBTSS11_LOCUS747</name>
</gene>
<evidence type="ECO:0000313" key="3">
    <source>
        <dbReference type="Proteomes" id="UP001189624"/>
    </source>
</evidence>
<name>A0AA86V589_9FABA</name>
<reference evidence="2" key="1">
    <citation type="submission" date="2023-10" db="EMBL/GenBank/DDBJ databases">
        <authorList>
            <person name="Domelevo Entfellner J.-B."/>
        </authorList>
    </citation>
    <scope>NUCLEOTIDE SEQUENCE</scope>
</reference>
<dbReference type="AlphaFoldDB" id="A0AA86V589"/>
<dbReference type="EMBL" id="OY731398">
    <property type="protein sequence ID" value="CAJ1805283.1"/>
    <property type="molecule type" value="Genomic_DNA"/>
</dbReference>
<evidence type="ECO:0000313" key="2">
    <source>
        <dbReference type="EMBL" id="CAJ1805283.1"/>
    </source>
</evidence>
<sequence>MEREKRMGYLKNGDGSNMKRGLLDSSRCRKEGSEGGERREKRGPRKSCGSKFVLEVDAPLLI</sequence>
<feature type="region of interest" description="Disordered" evidence="1">
    <location>
        <begin position="1"/>
        <end position="49"/>
    </location>
</feature>
<accession>A0AA86V589</accession>
<feature type="compositionally biased region" description="Basic and acidic residues" evidence="1">
    <location>
        <begin position="26"/>
        <end position="40"/>
    </location>
</feature>
<dbReference type="Gramene" id="rna-AYBTSS11_LOCUS747">
    <property type="protein sequence ID" value="CAJ1805283.1"/>
    <property type="gene ID" value="gene-AYBTSS11_LOCUS747"/>
</dbReference>
<feature type="non-terminal residue" evidence="2">
    <location>
        <position position="62"/>
    </location>
</feature>
<dbReference type="Proteomes" id="UP001189624">
    <property type="component" value="Chromosome 1"/>
</dbReference>
<evidence type="ECO:0000256" key="1">
    <source>
        <dbReference type="SAM" id="MobiDB-lite"/>
    </source>
</evidence>
<organism evidence="2 3">
    <name type="scientific">Sphenostylis stenocarpa</name>
    <dbReference type="NCBI Taxonomy" id="92480"/>
    <lineage>
        <taxon>Eukaryota</taxon>
        <taxon>Viridiplantae</taxon>
        <taxon>Streptophyta</taxon>
        <taxon>Embryophyta</taxon>
        <taxon>Tracheophyta</taxon>
        <taxon>Spermatophyta</taxon>
        <taxon>Magnoliopsida</taxon>
        <taxon>eudicotyledons</taxon>
        <taxon>Gunneridae</taxon>
        <taxon>Pentapetalae</taxon>
        <taxon>rosids</taxon>
        <taxon>fabids</taxon>
        <taxon>Fabales</taxon>
        <taxon>Fabaceae</taxon>
        <taxon>Papilionoideae</taxon>
        <taxon>50 kb inversion clade</taxon>
        <taxon>NPAAA clade</taxon>
        <taxon>indigoferoid/millettioid clade</taxon>
        <taxon>Phaseoleae</taxon>
        <taxon>Sphenostylis</taxon>
    </lineage>
</organism>
<proteinExistence type="predicted"/>